<evidence type="ECO:0000256" key="8">
    <source>
        <dbReference type="PROSITE-ProRule" id="PRU00169"/>
    </source>
</evidence>
<reference evidence="11 12" key="1">
    <citation type="submission" date="2024-09" db="EMBL/GenBank/DDBJ databases">
        <authorList>
            <person name="Sun Q."/>
            <person name="Mori K."/>
        </authorList>
    </citation>
    <scope>NUCLEOTIDE SEQUENCE [LARGE SCALE GENOMIC DNA]</scope>
    <source>
        <strain evidence="11 12">CCM 4839</strain>
    </source>
</reference>
<comment type="caution">
    <text evidence="11">The sequence shown here is derived from an EMBL/GenBank/DDBJ whole genome shotgun (WGS) entry which is preliminary data.</text>
</comment>
<dbReference type="InterPro" id="IPR009057">
    <property type="entry name" value="Homeodomain-like_sf"/>
</dbReference>
<keyword evidence="2" id="KW-0963">Cytoplasm</keyword>
<dbReference type="RefSeq" id="WP_204816653.1">
    <property type="nucleotide sequence ID" value="NZ_JANHOF010000001.1"/>
</dbReference>
<dbReference type="InterPro" id="IPR011006">
    <property type="entry name" value="CheY-like_superfamily"/>
</dbReference>
<dbReference type="InterPro" id="IPR018060">
    <property type="entry name" value="HTH_AraC"/>
</dbReference>
<organism evidence="11 12">
    <name type="scientific">Paenibacillus mendelii</name>
    <dbReference type="NCBI Taxonomy" id="206163"/>
    <lineage>
        <taxon>Bacteria</taxon>
        <taxon>Bacillati</taxon>
        <taxon>Bacillota</taxon>
        <taxon>Bacilli</taxon>
        <taxon>Bacillales</taxon>
        <taxon>Paenibacillaceae</taxon>
        <taxon>Paenibacillus</taxon>
    </lineage>
</organism>
<dbReference type="SUPFAM" id="SSF52172">
    <property type="entry name" value="CheY-like"/>
    <property type="match status" value="1"/>
</dbReference>
<evidence type="ECO:0000259" key="10">
    <source>
        <dbReference type="PROSITE" id="PS50110"/>
    </source>
</evidence>
<evidence type="ECO:0000259" key="9">
    <source>
        <dbReference type="PROSITE" id="PS01124"/>
    </source>
</evidence>
<protein>
    <submittedName>
        <fullName evidence="11">Response regulator</fullName>
    </submittedName>
</protein>
<dbReference type="Pfam" id="PF00072">
    <property type="entry name" value="Response_reg"/>
    <property type="match status" value="1"/>
</dbReference>
<dbReference type="InterPro" id="IPR020449">
    <property type="entry name" value="Tscrpt_reg_AraC-type_HTH"/>
</dbReference>
<sequence length="460" mass="53219">MFNVLIADDEKLIRKGLIALLPWSKFGMEVIGEANNGKSALDFLKEHHVDFLFTDLSMPVMDGFDLMKAVRQHYPHVWIVVLTCHQDFEYVQEALRLGAIDYIVKTQFEQDKLDDIFTRIIERVSYEKTHRFIPAVKQASFSGYVFADLKGEHRKELIIGHGWAAEDSLVEISGHSWFVPAVMELEADRKPTGTWYQQGDWAVVRIMDRTASNAAALSGHLSKIIPVFLFYERKAGQSYYELTLPYECSKGAAEQSQVIQVWEAQEWMTNEAAYEDAIRLTVNSRIDPAELFQLLLTCLQPWQAIVRTGWEIEIRNEAFAAWYEWKERLDFIRERLMQQMKLIPYSPAVITTIARAVIYIQEGHDVSLNRDELASRLLMSSSYFSQCFKDILGMAFGDYVRAGRIAKTAHLLVQSNEPVYQIALKSGFKDEKYFSKLFRIQYGLNPTEYRKRMQQGEINK</sequence>
<dbReference type="SUPFAM" id="SSF46689">
    <property type="entry name" value="Homeodomain-like"/>
    <property type="match status" value="2"/>
</dbReference>
<evidence type="ECO:0000256" key="4">
    <source>
        <dbReference type="ARBA" id="ARBA00023012"/>
    </source>
</evidence>
<evidence type="ECO:0000313" key="11">
    <source>
        <dbReference type="EMBL" id="MFC0395565.1"/>
    </source>
</evidence>
<evidence type="ECO:0000256" key="1">
    <source>
        <dbReference type="ARBA" id="ARBA00004496"/>
    </source>
</evidence>
<dbReference type="PANTHER" id="PTHR42713:SF3">
    <property type="entry name" value="TRANSCRIPTIONAL REGULATORY PROTEIN HPTR"/>
    <property type="match status" value="1"/>
</dbReference>
<keyword evidence="12" id="KW-1185">Reference proteome</keyword>
<keyword evidence="3 8" id="KW-0597">Phosphoprotein</keyword>
<evidence type="ECO:0000256" key="6">
    <source>
        <dbReference type="ARBA" id="ARBA00023125"/>
    </source>
</evidence>
<dbReference type="PANTHER" id="PTHR42713">
    <property type="entry name" value="HISTIDINE KINASE-RELATED"/>
    <property type="match status" value="1"/>
</dbReference>
<dbReference type="Pfam" id="PF12833">
    <property type="entry name" value="HTH_18"/>
    <property type="match status" value="1"/>
</dbReference>
<dbReference type="SMART" id="SM00342">
    <property type="entry name" value="HTH_ARAC"/>
    <property type="match status" value="1"/>
</dbReference>
<comment type="subcellular location">
    <subcellularLocation>
        <location evidence="1">Cytoplasm</location>
    </subcellularLocation>
</comment>
<dbReference type="PROSITE" id="PS50110">
    <property type="entry name" value="RESPONSE_REGULATORY"/>
    <property type="match status" value="1"/>
</dbReference>
<dbReference type="SMART" id="SM00448">
    <property type="entry name" value="REC"/>
    <property type="match status" value="1"/>
</dbReference>
<evidence type="ECO:0000256" key="7">
    <source>
        <dbReference type="ARBA" id="ARBA00023163"/>
    </source>
</evidence>
<feature type="modified residue" description="4-aspartylphosphate" evidence="8">
    <location>
        <position position="55"/>
    </location>
</feature>
<dbReference type="Gene3D" id="1.10.10.60">
    <property type="entry name" value="Homeodomain-like"/>
    <property type="match status" value="2"/>
</dbReference>
<evidence type="ECO:0000256" key="2">
    <source>
        <dbReference type="ARBA" id="ARBA00022490"/>
    </source>
</evidence>
<keyword evidence="4" id="KW-0902">Two-component regulatory system</keyword>
<keyword evidence="7" id="KW-0804">Transcription</keyword>
<dbReference type="InterPro" id="IPR051552">
    <property type="entry name" value="HptR"/>
</dbReference>
<feature type="domain" description="Response regulatory" evidence="10">
    <location>
        <begin position="3"/>
        <end position="120"/>
    </location>
</feature>
<dbReference type="Proteomes" id="UP001589818">
    <property type="component" value="Unassembled WGS sequence"/>
</dbReference>
<evidence type="ECO:0000256" key="5">
    <source>
        <dbReference type="ARBA" id="ARBA00023015"/>
    </source>
</evidence>
<dbReference type="InterPro" id="IPR001789">
    <property type="entry name" value="Sig_transdc_resp-reg_receiver"/>
</dbReference>
<dbReference type="CDD" id="cd17536">
    <property type="entry name" value="REC_YesN-like"/>
    <property type="match status" value="1"/>
</dbReference>
<dbReference type="Gene3D" id="3.40.50.2300">
    <property type="match status" value="1"/>
</dbReference>
<accession>A0ABV6JI23</accession>
<keyword evidence="5" id="KW-0805">Transcription regulation</keyword>
<evidence type="ECO:0000256" key="3">
    <source>
        <dbReference type="ARBA" id="ARBA00022553"/>
    </source>
</evidence>
<dbReference type="PRINTS" id="PR00032">
    <property type="entry name" value="HTHARAC"/>
</dbReference>
<proteinExistence type="predicted"/>
<dbReference type="EMBL" id="JBHLVF010000041">
    <property type="protein sequence ID" value="MFC0395565.1"/>
    <property type="molecule type" value="Genomic_DNA"/>
</dbReference>
<keyword evidence="6" id="KW-0238">DNA-binding</keyword>
<dbReference type="PROSITE" id="PS01124">
    <property type="entry name" value="HTH_ARAC_FAMILY_2"/>
    <property type="match status" value="1"/>
</dbReference>
<evidence type="ECO:0000313" key="12">
    <source>
        <dbReference type="Proteomes" id="UP001589818"/>
    </source>
</evidence>
<name>A0ABV6JI23_9BACL</name>
<feature type="domain" description="HTH araC/xylS-type" evidence="9">
    <location>
        <begin position="354"/>
        <end position="452"/>
    </location>
</feature>
<gene>
    <name evidence="11" type="ORF">ACFFJ8_29870</name>
</gene>